<comment type="caution">
    <text evidence="1">The sequence shown here is derived from an EMBL/GenBank/DDBJ whole genome shotgun (WGS) entry which is preliminary data.</text>
</comment>
<dbReference type="Proteomes" id="UP000574390">
    <property type="component" value="Unassembled WGS sequence"/>
</dbReference>
<evidence type="ECO:0000313" key="2">
    <source>
        <dbReference type="Proteomes" id="UP000574390"/>
    </source>
</evidence>
<reference evidence="1 2" key="1">
    <citation type="submission" date="2020-04" db="EMBL/GenBank/DDBJ databases">
        <title>Perkinsus olseni comparative genomics.</title>
        <authorList>
            <person name="Bogema D.R."/>
        </authorList>
    </citation>
    <scope>NUCLEOTIDE SEQUENCE [LARGE SCALE GENOMIC DNA]</scope>
    <source>
        <strain evidence="1">ATCC PRA-205</strain>
    </source>
</reference>
<name>A0A7J6QZ60_PEROL</name>
<protein>
    <submittedName>
        <fullName evidence="1">Uncharacterized protein</fullName>
    </submittedName>
</protein>
<accession>A0A7J6QZ60</accession>
<organism evidence="1 2">
    <name type="scientific">Perkinsus olseni</name>
    <name type="common">Perkinsus atlanticus</name>
    <dbReference type="NCBI Taxonomy" id="32597"/>
    <lineage>
        <taxon>Eukaryota</taxon>
        <taxon>Sar</taxon>
        <taxon>Alveolata</taxon>
        <taxon>Perkinsozoa</taxon>
        <taxon>Perkinsea</taxon>
        <taxon>Perkinsida</taxon>
        <taxon>Perkinsidae</taxon>
        <taxon>Perkinsus</taxon>
    </lineage>
</organism>
<dbReference type="EMBL" id="JABANM010026166">
    <property type="protein sequence ID" value="KAF4713421.1"/>
    <property type="molecule type" value="Genomic_DNA"/>
</dbReference>
<feature type="non-terminal residue" evidence="1">
    <location>
        <position position="1"/>
    </location>
</feature>
<gene>
    <name evidence="1" type="ORF">FOZ62_008867</name>
</gene>
<evidence type="ECO:0000313" key="1">
    <source>
        <dbReference type="EMBL" id="KAF4713421.1"/>
    </source>
</evidence>
<sequence>GDPADWADLLVLLCDLDEDGRVSRWDLVDAIKSHLKLEAKLQANTACNPVLIPMQYMGTVEAKQTAEKNLRRGDLEGSELDEDSLHAYVESYVDHEFIQGRNQRYIPMDQFELWIHKHRADGPLPNLTGESYHNFNSSQDPNIRLDAMAEDEVVYPVVLDVRSGEESWKRAVLSSWTVHEVFEEVIRAEHPALKEISQRPWTGVNAKIECPGTDISTEGGESIHELCEAEGVPPGGTLQVALGIAFA</sequence>
<dbReference type="AlphaFoldDB" id="A0A7J6QZ60"/>
<dbReference type="PROSITE" id="PS00018">
    <property type="entry name" value="EF_HAND_1"/>
    <property type="match status" value="1"/>
</dbReference>
<proteinExistence type="predicted"/>
<dbReference type="InterPro" id="IPR018247">
    <property type="entry name" value="EF_Hand_1_Ca_BS"/>
</dbReference>